<organism evidence="2">
    <name type="scientific">viral metagenome</name>
    <dbReference type="NCBI Taxonomy" id="1070528"/>
    <lineage>
        <taxon>unclassified sequences</taxon>
        <taxon>metagenomes</taxon>
        <taxon>organismal metagenomes</taxon>
    </lineage>
</organism>
<dbReference type="AlphaFoldDB" id="A0A6C0IKH5"/>
<protein>
    <recommendedName>
        <fullName evidence="1">C2H2-type domain-containing protein</fullName>
    </recommendedName>
</protein>
<dbReference type="Gene3D" id="3.30.160.60">
    <property type="entry name" value="Classic Zinc Finger"/>
    <property type="match status" value="1"/>
</dbReference>
<accession>A0A6C0IKH5</accession>
<reference evidence="2" key="1">
    <citation type="journal article" date="2020" name="Nature">
        <title>Giant virus diversity and host interactions through global metagenomics.</title>
        <authorList>
            <person name="Schulz F."/>
            <person name="Roux S."/>
            <person name="Paez-Espino D."/>
            <person name="Jungbluth S."/>
            <person name="Walsh D.A."/>
            <person name="Denef V.J."/>
            <person name="McMahon K.D."/>
            <person name="Konstantinidis K.T."/>
            <person name="Eloe-Fadrosh E.A."/>
            <person name="Kyrpides N.C."/>
            <person name="Woyke T."/>
        </authorList>
    </citation>
    <scope>NUCLEOTIDE SEQUENCE</scope>
    <source>
        <strain evidence="2">GVMAG-M-3300024258-14</strain>
    </source>
</reference>
<dbReference type="InterPro" id="IPR013087">
    <property type="entry name" value="Znf_C2H2_type"/>
</dbReference>
<dbReference type="InterPro" id="IPR036236">
    <property type="entry name" value="Znf_C2H2_sf"/>
</dbReference>
<sequence>MTKKKYSCLQCDFYTYTKKDFNRHLMTKKHNKSNDDIDEYHNENLIYEDEDSYNENKLSDDENKKIKCDLCEKTFGTRQGLWYHKKKCNLENENDVTQLTKLVSTLVEQNTTLVKIISDTNSSTNINTQNNIQQQNNSFNLNFFLNETCKDAMNIDEFIDSIEVTVQDLKYLAKKGYVEGFSNLFIKHLEELDVSKRPLHCSDIKREIIHIRDKNNWEKDNDQKLRLTGIATDISRLNTIALQGKYQEQYPHCLRDSKSKEHNEYGKIAYEAFGGKLDLDTANKKFFRNLFKVVAIDKAIYK</sequence>
<feature type="domain" description="C2H2-type" evidence="1">
    <location>
        <begin position="66"/>
        <end position="86"/>
    </location>
</feature>
<feature type="domain" description="C2H2-type" evidence="1">
    <location>
        <begin position="6"/>
        <end position="30"/>
    </location>
</feature>
<dbReference type="SMART" id="SM00355">
    <property type="entry name" value="ZnF_C2H2"/>
    <property type="match status" value="2"/>
</dbReference>
<evidence type="ECO:0000313" key="2">
    <source>
        <dbReference type="EMBL" id="QHT93694.1"/>
    </source>
</evidence>
<dbReference type="SUPFAM" id="SSF57667">
    <property type="entry name" value="beta-beta-alpha zinc fingers"/>
    <property type="match status" value="1"/>
</dbReference>
<evidence type="ECO:0000259" key="1">
    <source>
        <dbReference type="SMART" id="SM00355"/>
    </source>
</evidence>
<name>A0A6C0IKH5_9ZZZZ</name>
<proteinExistence type="predicted"/>
<dbReference type="EMBL" id="MN740210">
    <property type="protein sequence ID" value="QHT93694.1"/>
    <property type="molecule type" value="Genomic_DNA"/>
</dbReference>